<feature type="domain" description="Response regulatory" evidence="17">
    <location>
        <begin position="1159"/>
        <end position="1280"/>
    </location>
</feature>
<evidence type="ECO:0000259" key="18">
    <source>
        <dbReference type="PROSITE" id="PS50112"/>
    </source>
</evidence>
<dbReference type="FunFam" id="3.30.565.10:FF:000010">
    <property type="entry name" value="Sensor histidine kinase RcsC"/>
    <property type="match status" value="1"/>
</dbReference>
<dbReference type="InterPro" id="IPR036641">
    <property type="entry name" value="HPT_dom_sf"/>
</dbReference>
<dbReference type="SMART" id="SM00387">
    <property type="entry name" value="HATPase_c"/>
    <property type="match status" value="1"/>
</dbReference>
<dbReference type="SUPFAM" id="SSF55874">
    <property type="entry name" value="ATPase domain of HSP90 chaperone/DNA topoisomerase II/histidine kinase"/>
    <property type="match status" value="1"/>
</dbReference>
<keyword evidence="14" id="KW-0175">Coiled coil</keyword>
<dbReference type="PROSITE" id="PS50109">
    <property type="entry name" value="HIS_KIN"/>
    <property type="match status" value="1"/>
</dbReference>
<evidence type="ECO:0000256" key="3">
    <source>
        <dbReference type="ARBA" id="ARBA00012438"/>
    </source>
</evidence>
<keyword evidence="12" id="KW-0902">Two-component regulatory system</keyword>
<dbReference type="PROSITE" id="PS50113">
    <property type="entry name" value="PAC"/>
    <property type="match status" value="1"/>
</dbReference>
<keyword evidence="4" id="KW-1003">Cell membrane</keyword>
<evidence type="ECO:0000256" key="1">
    <source>
        <dbReference type="ARBA" id="ARBA00000085"/>
    </source>
</evidence>
<keyword evidence="7 15" id="KW-0812">Transmembrane</keyword>
<dbReference type="Gene3D" id="1.10.287.130">
    <property type="match status" value="1"/>
</dbReference>
<dbReference type="Pfam" id="PF01627">
    <property type="entry name" value="Hpt"/>
    <property type="match status" value="1"/>
</dbReference>
<evidence type="ECO:0000256" key="8">
    <source>
        <dbReference type="ARBA" id="ARBA00022741"/>
    </source>
</evidence>
<dbReference type="NCBIfam" id="TIGR00229">
    <property type="entry name" value="sensory_box"/>
    <property type="match status" value="1"/>
</dbReference>
<keyword evidence="13 15" id="KW-0472">Membrane</keyword>
<evidence type="ECO:0000256" key="7">
    <source>
        <dbReference type="ARBA" id="ARBA00022692"/>
    </source>
</evidence>
<feature type="domain" description="Response regulatory" evidence="17">
    <location>
        <begin position="1307"/>
        <end position="1425"/>
    </location>
</feature>
<dbReference type="SUPFAM" id="SSF52172">
    <property type="entry name" value="CheY-like"/>
    <property type="match status" value="2"/>
</dbReference>
<dbReference type="CDD" id="cd00130">
    <property type="entry name" value="PAS"/>
    <property type="match status" value="1"/>
</dbReference>
<dbReference type="InterPro" id="IPR001789">
    <property type="entry name" value="Sig_transdc_resp-reg_receiver"/>
</dbReference>
<comment type="subcellular location">
    <subcellularLocation>
        <location evidence="2">Cell membrane</location>
        <topology evidence="2">Multi-pass membrane protein</topology>
    </subcellularLocation>
</comment>
<evidence type="ECO:0000259" key="19">
    <source>
        <dbReference type="PROSITE" id="PS50113"/>
    </source>
</evidence>
<dbReference type="Gene3D" id="3.30.565.10">
    <property type="entry name" value="Histidine kinase-like ATPase, C-terminal domain"/>
    <property type="match status" value="1"/>
</dbReference>
<dbReference type="Pfam" id="PF02518">
    <property type="entry name" value="HATPase_c"/>
    <property type="match status" value="1"/>
</dbReference>
<dbReference type="PRINTS" id="PR00344">
    <property type="entry name" value="BCTRLSENSOR"/>
</dbReference>
<dbReference type="InterPro" id="IPR000700">
    <property type="entry name" value="PAS-assoc_C"/>
</dbReference>
<dbReference type="InterPro" id="IPR006189">
    <property type="entry name" value="CHASE_dom"/>
</dbReference>
<feature type="domain" description="PAC" evidence="19">
    <location>
        <begin position="821"/>
        <end position="871"/>
    </location>
</feature>
<dbReference type="FunFam" id="1.10.287.130:FF:000002">
    <property type="entry name" value="Two-component osmosensing histidine kinase"/>
    <property type="match status" value="1"/>
</dbReference>
<evidence type="ECO:0000256" key="5">
    <source>
        <dbReference type="ARBA" id="ARBA00022553"/>
    </source>
</evidence>
<dbReference type="GO" id="GO:0005524">
    <property type="term" value="F:ATP binding"/>
    <property type="evidence" value="ECO:0007669"/>
    <property type="project" value="UniProtKB-KW"/>
</dbReference>
<dbReference type="PROSITE" id="PS50894">
    <property type="entry name" value="HPT"/>
    <property type="match status" value="1"/>
</dbReference>
<dbReference type="InterPro" id="IPR004358">
    <property type="entry name" value="Sig_transdc_His_kin-like_C"/>
</dbReference>
<feature type="domain" description="CHASE" evidence="20">
    <location>
        <begin position="86"/>
        <end position="322"/>
    </location>
</feature>
<dbReference type="CDD" id="cd17546">
    <property type="entry name" value="REC_hyHK_CKI1_RcsC-like"/>
    <property type="match status" value="2"/>
</dbReference>
<evidence type="ECO:0000259" key="16">
    <source>
        <dbReference type="PROSITE" id="PS50109"/>
    </source>
</evidence>
<dbReference type="EC" id="2.7.13.3" evidence="3"/>
<evidence type="ECO:0000256" key="11">
    <source>
        <dbReference type="ARBA" id="ARBA00022989"/>
    </source>
</evidence>
<dbReference type="InterPro" id="IPR042240">
    <property type="entry name" value="CHASE_sf"/>
</dbReference>
<dbReference type="CDD" id="cd00082">
    <property type="entry name" value="HisKA"/>
    <property type="match status" value="1"/>
</dbReference>
<dbReference type="PROSITE" id="PS50110">
    <property type="entry name" value="RESPONSE_REGULATORY"/>
    <property type="match status" value="2"/>
</dbReference>
<feature type="coiled-coil region" evidence="14">
    <location>
        <begin position="862"/>
        <end position="910"/>
    </location>
</feature>
<keyword evidence="5" id="KW-0597">Phosphoprotein</keyword>
<feature type="transmembrane region" description="Helical" evidence="15">
    <location>
        <begin position="338"/>
        <end position="357"/>
    </location>
</feature>
<evidence type="ECO:0000256" key="4">
    <source>
        <dbReference type="ARBA" id="ARBA00022475"/>
    </source>
</evidence>
<dbReference type="Gene3D" id="3.30.450.20">
    <property type="entry name" value="PAS domain"/>
    <property type="match status" value="1"/>
</dbReference>
<feature type="coiled-coil region" evidence="14">
    <location>
        <begin position="1531"/>
        <end position="1558"/>
    </location>
</feature>
<dbReference type="SUPFAM" id="SSF55785">
    <property type="entry name" value="PYP-like sensor domain (PAS domain)"/>
    <property type="match status" value="1"/>
</dbReference>
<keyword evidence="10" id="KW-0067">ATP-binding</keyword>
<dbReference type="PROSITE" id="PS50839">
    <property type="entry name" value="CHASE"/>
    <property type="match status" value="1"/>
</dbReference>
<dbReference type="Gene3D" id="3.40.50.2300">
    <property type="match status" value="2"/>
</dbReference>
<feature type="transmembrane region" description="Helical" evidence="15">
    <location>
        <begin position="377"/>
        <end position="401"/>
    </location>
</feature>
<protein>
    <recommendedName>
        <fullName evidence="3">histidine kinase</fullName>
        <ecNumber evidence="3">2.7.13.3</ecNumber>
    </recommendedName>
</protein>
<dbReference type="Pfam" id="PF13426">
    <property type="entry name" value="PAS_9"/>
    <property type="match status" value="1"/>
</dbReference>
<gene>
    <name evidence="22" type="ORF">MNBD_NITROSPINAE01-1871</name>
</gene>
<evidence type="ECO:0000256" key="14">
    <source>
        <dbReference type="SAM" id="Coils"/>
    </source>
</evidence>
<evidence type="ECO:0000259" key="21">
    <source>
        <dbReference type="PROSITE" id="PS50894"/>
    </source>
</evidence>
<dbReference type="InterPro" id="IPR036890">
    <property type="entry name" value="HATPase_C_sf"/>
</dbReference>
<dbReference type="InterPro" id="IPR003661">
    <property type="entry name" value="HisK_dim/P_dom"/>
</dbReference>
<evidence type="ECO:0000256" key="13">
    <source>
        <dbReference type="ARBA" id="ARBA00023136"/>
    </source>
</evidence>
<evidence type="ECO:0000313" key="22">
    <source>
        <dbReference type="EMBL" id="VAX20568.1"/>
    </source>
</evidence>
<accession>A0A3B1C9L3</accession>
<organism evidence="22">
    <name type="scientific">hydrothermal vent metagenome</name>
    <dbReference type="NCBI Taxonomy" id="652676"/>
    <lineage>
        <taxon>unclassified sequences</taxon>
        <taxon>metagenomes</taxon>
        <taxon>ecological metagenomes</taxon>
    </lineage>
</organism>
<dbReference type="CDD" id="cd16922">
    <property type="entry name" value="HATPase_EvgS-ArcB-TorS-like"/>
    <property type="match status" value="1"/>
</dbReference>
<feature type="transmembrane region" description="Helical" evidence="15">
    <location>
        <begin position="20"/>
        <end position="45"/>
    </location>
</feature>
<dbReference type="GO" id="GO:0005886">
    <property type="term" value="C:plasma membrane"/>
    <property type="evidence" value="ECO:0007669"/>
    <property type="project" value="UniProtKB-SubCell"/>
</dbReference>
<dbReference type="PANTHER" id="PTHR45339:SF1">
    <property type="entry name" value="HYBRID SIGNAL TRANSDUCTION HISTIDINE KINASE J"/>
    <property type="match status" value="1"/>
</dbReference>
<dbReference type="InterPro" id="IPR036097">
    <property type="entry name" value="HisK_dim/P_sf"/>
</dbReference>
<dbReference type="Pfam" id="PF00072">
    <property type="entry name" value="Response_reg"/>
    <property type="match status" value="2"/>
</dbReference>
<keyword evidence="11 15" id="KW-1133">Transmembrane helix</keyword>
<dbReference type="FunFam" id="3.30.450.20:FF:000060">
    <property type="entry name" value="Sensor protein FixL"/>
    <property type="match status" value="1"/>
</dbReference>
<dbReference type="PANTHER" id="PTHR45339">
    <property type="entry name" value="HYBRID SIGNAL TRANSDUCTION HISTIDINE KINASE J"/>
    <property type="match status" value="1"/>
</dbReference>
<evidence type="ECO:0000256" key="9">
    <source>
        <dbReference type="ARBA" id="ARBA00022777"/>
    </source>
</evidence>
<feature type="transmembrane region" description="Helical" evidence="15">
    <location>
        <begin position="715"/>
        <end position="735"/>
    </location>
</feature>
<name>A0A3B1C9L3_9ZZZZ</name>
<evidence type="ECO:0000256" key="12">
    <source>
        <dbReference type="ARBA" id="ARBA00023012"/>
    </source>
</evidence>
<dbReference type="SMART" id="SM00448">
    <property type="entry name" value="REC"/>
    <property type="match status" value="2"/>
</dbReference>
<keyword evidence="9 22" id="KW-0418">Kinase</keyword>
<dbReference type="Gene3D" id="3.30.450.350">
    <property type="entry name" value="CHASE domain"/>
    <property type="match status" value="1"/>
</dbReference>
<dbReference type="EMBL" id="UOGC01000106">
    <property type="protein sequence ID" value="VAX20568.1"/>
    <property type="molecule type" value="Genomic_DNA"/>
</dbReference>
<dbReference type="InterPro" id="IPR035965">
    <property type="entry name" value="PAS-like_dom_sf"/>
</dbReference>
<dbReference type="InterPro" id="IPR008207">
    <property type="entry name" value="Sig_transdc_His_kin_Hpt_dom"/>
</dbReference>
<dbReference type="SMART" id="SM00091">
    <property type="entry name" value="PAS"/>
    <property type="match status" value="1"/>
</dbReference>
<dbReference type="Gene3D" id="1.20.120.160">
    <property type="entry name" value="HPT domain"/>
    <property type="match status" value="1"/>
</dbReference>
<dbReference type="Pfam" id="PF03924">
    <property type="entry name" value="CHASE"/>
    <property type="match status" value="1"/>
</dbReference>
<dbReference type="SMART" id="SM01079">
    <property type="entry name" value="CHASE"/>
    <property type="match status" value="1"/>
</dbReference>
<evidence type="ECO:0000256" key="10">
    <source>
        <dbReference type="ARBA" id="ARBA00022840"/>
    </source>
</evidence>
<comment type="catalytic activity">
    <reaction evidence="1">
        <text>ATP + protein L-histidine = ADP + protein N-phospho-L-histidine.</text>
        <dbReference type="EC" id="2.7.13.3"/>
    </reaction>
</comment>
<keyword evidence="6" id="KW-0808">Transferase</keyword>
<dbReference type="GO" id="GO:0000155">
    <property type="term" value="F:phosphorelay sensor kinase activity"/>
    <property type="evidence" value="ECO:0007669"/>
    <property type="project" value="InterPro"/>
</dbReference>
<dbReference type="InterPro" id="IPR011006">
    <property type="entry name" value="CheY-like_superfamily"/>
</dbReference>
<dbReference type="SUPFAM" id="SSF47384">
    <property type="entry name" value="Homodimeric domain of signal transducing histidine kinase"/>
    <property type="match status" value="1"/>
</dbReference>
<sequence length="1558" mass="172886">MFNRLSQSPDGSAKPTSSSRFYPVAIFVCVGLLLSLISFFLVNIWETERITINFKLAAQTRTAAIKEKVHENLQALALLGEFFRASKRKVERDEFSNFARPVLHHRSGIQALEWAPRVSLQLRNRYEGAVRYEGFPEFTFKDESQDGGMVTSPDRPEYFPVYYVEPLNGNEMEMGFDLGSNQKRLEAINHSRDTGKVIATSRVKLVQEPADQFSTLLFLPVYRNGASIQTISQKQANLEGFILAVFRIGDLLESSLGPIDPGGVDIHIFDESAQADEAFLYFHSSRVRTEPATRMSYNEAKTIKGVFLKDSINIGERSWLILATPTDTYISSGKTKKAYGVLLAGIILTVASSFFMFRTLNRPSDAGVFLEKPYLSYGIDTSLLIGAVILLLVGVLSWKALDEIKDETKRDLGNRLQTTLNSTQDALHLWSDNHINDVDSFTQRPDVRALIQAQLGLARRGGALKGSKPLYKLREIFQPFLSKRGYLGFFVVSHNLINVASTRDDNIGKINLLAGRDDYLDRMFKGEPLLTLPVRSEIVLPTVEGDMASNEPTMFAGAPVYDDSGQVIATFIIRLDPTLHFTRIFHAGRTGTAGDQYAFNKDGVFVTESKFTDQLRRIGLLKQNERASLSLSLRNPGGNMLDDFRPDINRKNLPFTKMAQHAIAGESGTDLDGYLDYRGVPVVGTWVWDDKLGCGLAYEIDHVEAFSSFYNTRTIVIITLVTTVLLFISLSVLLIRRQRETAASQQRFITVFTSAADGIITINEIGLIQWFNPAAEKMFGYDTVGIVGRNISCLMPEPYASSHDGYLNSYLETGVKKVVGHRREVIGKRKDGSTFPLAMDIQEMWIAGKRYFTGILQDITERKQAEKQLLEARHTAELTAEKLQQTLLVSEKLREDADKAKESAEGANRAKSEFLSSMSHEIRTPINAIIGMADLIGSTKLTKEQAEYVDIFKTAGGNLLNIINDVLDLSKIEAGHLDLEMINFDLDDLVEKAGKIMAIRAHERGLELTHHIKPGTASKLIGDSGRLLQILINLLGNAVKFTEKGEIALMVETQSKTEKSATLLFTVSDTGIGISEDKKQAIFKSFTQADSSTTRKYGGTGLGLSISQNLIKKKGGKIWLESELGKGSTFFFTATFGLQSKQERVDEQPEHLADINGLNVLVVDDNSTNRLILKETLHSWGANATLVESGAKALETLTEAVDSSSPFDLLLLDWHMPNMDGLDVIKAIRDNGKCEQTTIIMLTSDDLELHISQIEQHGMAAYLMKPIMRSALFNTIVNALDRPMDMESDNENDPDSGKLEEGVRPLNILLAEDDPVNQRVARIMLEKQNHHVTTVGNGALAVSEAAKGVYDLVLMDINMPIMDGYQATRKIRENEKKLGVHLPIVAMTALAFSEDTKNCMEAGMDAYILKPVQRNLLYSTINDLCSAIEPLSERAETADDMLRWGGAEVFNHAEALERAGGDIDLLSQMAEAFVEHTGKLMPKIKDSIANLESDALMKGVHAIKGSSATMGAMRVAMIARKLEKAGEAGDYSNAEQHYELLEKELKLFNAELTEYLEG</sequence>
<dbReference type="InterPro" id="IPR003594">
    <property type="entry name" value="HATPase_dom"/>
</dbReference>
<dbReference type="PROSITE" id="PS50112">
    <property type="entry name" value="PAS"/>
    <property type="match status" value="1"/>
</dbReference>
<dbReference type="SMART" id="SM00388">
    <property type="entry name" value="HisKA"/>
    <property type="match status" value="1"/>
</dbReference>
<dbReference type="Pfam" id="PF00512">
    <property type="entry name" value="HisKA"/>
    <property type="match status" value="1"/>
</dbReference>
<dbReference type="InterPro" id="IPR000014">
    <property type="entry name" value="PAS"/>
</dbReference>
<evidence type="ECO:0000259" key="17">
    <source>
        <dbReference type="PROSITE" id="PS50110"/>
    </source>
</evidence>
<dbReference type="InterPro" id="IPR005467">
    <property type="entry name" value="His_kinase_dom"/>
</dbReference>
<keyword evidence="8" id="KW-0547">Nucleotide-binding</keyword>
<dbReference type="SUPFAM" id="SSF47226">
    <property type="entry name" value="Histidine-containing phosphotransfer domain, HPT domain"/>
    <property type="match status" value="1"/>
</dbReference>
<evidence type="ECO:0000256" key="6">
    <source>
        <dbReference type="ARBA" id="ARBA00022679"/>
    </source>
</evidence>
<evidence type="ECO:0000256" key="15">
    <source>
        <dbReference type="SAM" id="Phobius"/>
    </source>
</evidence>
<reference evidence="22" key="1">
    <citation type="submission" date="2018-06" db="EMBL/GenBank/DDBJ databases">
        <authorList>
            <person name="Zhirakovskaya E."/>
        </authorList>
    </citation>
    <scope>NUCLEOTIDE SEQUENCE</scope>
</reference>
<evidence type="ECO:0000259" key="20">
    <source>
        <dbReference type="PROSITE" id="PS50839"/>
    </source>
</evidence>
<feature type="domain" description="Histidine kinase" evidence="16">
    <location>
        <begin position="917"/>
        <end position="1138"/>
    </location>
</feature>
<evidence type="ECO:0000256" key="2">
    <source>
        <dbReference type="ARBA" id="ARBA00004651"/>
    </source>
</evidence>
<feature type="domain" description="PAS" evidence="18">
    <location>
        <begin position="744"/>
        <end position="814"/>
    </location>
</feature>
<proteinExistence type="predicted"/>
<feature type="domain" description="HPt" evidence="21">
    <location>
        <begin position="1462"/>
        <end position="1555"/>
    </location>
</feature>